<keyword evidence="3" id="KW-1185">Reference proteome</keyword>
<accession>A0A3P7ZXC6</accession>
<sequence>MPLEKHTDCLNVAITFYKLGFIITEHKLHQINDDGDENITIRESNVDNVNVSNSHHDSKSEIDKMLKHRSSLVKNIKGKKINCGLIGLEKVKDDQCPIDDNDEDTLTDNDDDDDDCIITEN</sequence>
<dbReference type="Proteomes" id="UP000269396">
    <property type="component" value="Unassembled WGS sequence"/>
</dbReference>
<dbReference type="AlphaFoldDB" id="A0A3P7ZXC6"/>
<organism evidence="2 3">
    <name type="scientific">Schistosoma mattheei</name>
    <dbReference type="NCBI Taxonomy" id="31246"/>
    <lineage>
        <taxon>Eukaryota</taxon>
        <taxon>Metazoa</taxon>
        <taxon>Spiralia</taxon>
        <taxon>Lophotrochozoa</taxon>
        <taxon>Platyhelminthes</taxon>
        <taxon>Trematoda</taxon>
        <taxon>Digenea</taxon>
        <taxon>Strigeidida</taxon>
        <taxon>Schistosomatoidea</taxon>
        <taxon>Schistosomatidae</taxon>
        <taxon>Schistosoma</taxon>
    </lineage>
</organism>
<name>A0A3P7ZXC6_9TREM</name>
<proteinExistence type="predicted"/>
<evidence type="ECO:0000256" key="1">
    <source>
        <dbReference type="SAM" id="MobiDB-lite"/>
    </source>
</evidence>
<reference evidence="2 3" key="1">
    <citation type="submission" date="2018-11" db="EMBL/GenBank/DDBJ databases">
        <authorList>
            <consortium name="Pathogen Informatics"/>
        </authorList>
    </citation>
    <scope>NUCLEOTIDE SEQUENCE [LARGE SCALE GENOMIC DNA]</scope>
    <source>
        <strain>Denwood</strain>
        <strain evidence="3">Zambia</strain>
    </source>
</reference>
<feature type="region of interest" description="Disordered" evidence="1">
    <location>
        <begin position="97"/>
        <end position="121"/>
    </location>
</feature>
<dbReference type="EMBL" id="UZAL01003954">
    <property type="protein sequence ID" value="VDO88824.1"/>
    <property type="molecule type" value="Genomic_DNA"/>
</dbReference>
<evidence type="ECO:0000313" key="2">
    <source>
        <dbReference type="EMBL" id="VDO88824.1"/>
    </source>
</evidence>
<evidence type="ECO:0000313" key="3">
    <source>
        <dbReference type="Proteomes" id="UP000269396"/>
    </source>
</evidence>
<gene>
    <name evidence="2" type="ORF">SMTD_LOCUS2674</name>
</gene>
<protein>
    <submittedName>
        <fullName evidence="2">Uncharacterized protein</fullName>
    </submittedName>
</protein>